<name>A0A9P4N2A3_9PLEO</name>
<protein>
    <submittedName>
        <fullName evidence="2">Uncharacterized protein</fullName>
    </submittedName>
</protein>
<evidence type="ECO:0000313" key="2">
    <source>
        <dbReference type="EMBL" id="KAF2204590.1"/>
    </source>
</evidence>
<gene>
    <name evidence="2" type="ORF">GQ43DRAFT_468978</name>
</gene>
<keyword evidence="3" id="KW-1185">Reference proteome</keyword>
<dbReference type="PANTHER" id="PTHR31606:SF1">
    <property type="entry name" value="WW DOMAIN BINDING PROTEIN 2, ISOFORM E"/>
    <property type="match status" value="1"/>
</dbReference>
<dbReference type="GO" id="GO:0031490">
    <property type="term" value="F:chromatin DNA binding"/>
    <property type="evidence" value="ECO:0007669"/>
    <property type="project" value="TreeGrafter"/>
</dbReference>
<comment type="caution">
    <text evidence="2">The sequence shown here is derived from an EMBL/GenBank/DDBJ whole genome shotgun (WGS) entry which is preliminary data.</text>
</comment>
<dbReference type="SUPFAM" id="SSF50729">
    <property type="entry name" value="PH domain-like"/>
    <property type="match status" value="1"/>
</dbReference>
<dbReference type="AlphaFoldDB" id="A0A9P4N2A3"/>
<feature type="region of interest" description="Disordered" evidence="1">
    <location>
        <begin position="194"/>
        <end position="264"/>
    </location>
</feature>
<dbReference type="EMBL" id="ML993873">
    <property type="protein sequence ID" value="KAF2204590.1"/>
    <property type="molecule type" value="Genomic_DNA"/>
</dbReference>
<dbReference type="InterPro" id="IPR044852">
    <property type="entry name" value="WBP2-like"/>
</dbReference>
<evidence type="ECO:0000313" key="3">
    <source>
        <dbReference type="Proteomes" id="UP000799536"/>
    </source>
</evidence>
<evidence type="ECO:0000256" key="1">
    <source>
        <dbReference type="SAM" id="MobiDB-lite"/>
    </source>
</evidence>
<dbReference type="CDD" id="cd13214">
    <property type="entry name" value="PH-GRAM_WBP2"/>
    <property type="match status" value="1"/>
</dbReference>
<organism evidence="2 3">
    <name type="scientific">Delitschia confertaspora ATCC 74209</name>
    <dbReference type="NCBI Taxonomy" id="1513339"/>
    <lineage>
        <taxon>Eukaryota</taxon>
        <taxon>Fungi</taxon>
        <taxon>Dikarya</taxon>
        <taxon>Ascomycota</taxon>
        <taxon>Pezizomycotina</taxon>
        <taxon>Dothideomycetes</taxon>
        <taxon>Pleosporomycetidae</taxon>
        <taxon>Pleosporales</taxon>
        <taxon>Delitschiaceae</taxon>
        <taxon>Delitschia</taxon>
    </lineage>
</organism>
<dbReference type="Proteomes" id="UP000799536">
    <property type="component" value="Unassembled WGS sequence"/>
</dbReference>
<reference evidence="2" key="1">
    <citation type="journal article" date="2020" name="Stud. Mycol.">
        <title>101 Dothideomycetes genomes: a test case for predicting lifestyles and emergence of pathogens.</title>
        <authorList>
            <person name="Haridas S."/>
            <person name="Albert R."/>
            <person name="Binder M."/>
            <person name="Bloem J."/>
            <person name="Labutti K."/>
            <person name="Salamov A."/>
            <person name="Andreopoulos B."/>
            <person name="Baker S."/>
            <person name="Barry K."/>
            <person name="Bills G."/>
            <person name="Bluhm B."/>
            <person name="Cannon C."/>
            <person name="Castanera R."/>
            <person name="Culley D."/>
            <person name="Daum C."/>
            <person name="Ezra D."/>
            <person name="Gonzalez J."/>
            <person name="Henrissat B."/>
            <person name="Kuo A."/>
            <person name="Liang C."/>
            <person name="Lipzen A."/>
            <person name="Lutzoni F."/>
            <person name="Magnuson J."/>
            <person name="Mondo S."/>
            <person name="Nolan M."/>
            <person name="Ohm R."/>
            <person name="Pangilinan J."/>
            <person name="Park H.-J."/>
            <person name="Ramirez L."/>
            <person name="Alfaro M."/>
            <person name="Sun H."/>
            <person name="Tritt A."/>
            <person name="Yoshinaga Y."/>
            <person name="Zwiers L.-H."/>
            <person name="Turgeon B."/>
            <person name="Goodwin S."/>
            <person name="Spatafora J."/>
            <person name="Crous P."/>
            <person name="Grigoriev I."/>
        </authorList>
    </citation>
    <scope>NUCLEOTIDE SEQUENCE</scope>
    <source>
        <strain evidence="2">ATCC 74209</strain>
    </source>
</reference>
<dbReference type="GO" id="GO:0003713">
    <property type="term" value="F:transcription coactivator activity"/>
    <property type="evidence" value="ECO:0007669"/>
    <property type="project" value="InterPro"/>
</dbReference>
<dbReference type="OrthoDB" id="1259151at2759"/>
<dbReference type="GO" id="GO:0005634">
    <property type="term" value="C:nucleus"/>
    <property type="evidence" value="ECO:0007669"/>
    <property type="project" value="TreeGrafter"/>
</dbReference>
<feature type="compositionally biased region" description="Basic and acidic residues" evidence="1">
    <location>
        <begin position="250"/>
        <end position="264"/>
    </location>
</feature>
<feature type="compositionally biased region" description="Polar residues" evidence="1">
    <location>
        <begin position="199"/>
        <end position="212"/>
    </location>
</feature>
<accession>A0A9P4N2A3</accession>
<sequence>MKLKPNAFRKNSWVMLAPNGGYTPLPGEQTVYTSPQRTYLQVKTPHGYPGNQPYDLQMGPGRAYLTNRRVIFLPASPTLDHQSFHAPILNCDNSRVAAPWFGANKWECELQPVPNGGLPPQHHRLELSLTFKDGGAYDFFTYFGKLKERLQQVLSVAREDGQHVGQSGGSDALADLNLNNVHLEDLPAYEESPHIGITGISSPQIPQDSGVASSPPMASPQISPVQENFQPPMEPPPDYEEVQRDSVAGELERRLRETASQDER</sequence>
<dbReference type="PANTHER" id="PTHR31606">
    <property type="entry name" value="WW DOMAIN BINDING PROTEIN 2, ISOFORM E"/>
    <property type="match status" value="1"/>
</dbReference>
<proteinExistence type="predicted"/>
<feature type="compositionally biased region" description="Polar residues" evidence="1">
    <location>
        <begin position="220"/>
        <end position="229"/>
    </location>
</feature>